<dbReference type="HOGENOM" id="CLU_2945728_0_0_1"/>
<organism evidence="1">
    <name type="scientific">Oryza nivara</name>
    <name type="common">Indian wild rice</name>
    <name type="synonym">Oryza sativa f. spontanea</name>
    <dbReference type="NCBI Taxonomy" id="4536"/>
    <lineage>
        <taxon>Eukaryota</taxon>
        <taxon>Viridiplantae</taxon>
        <taxon>Streptophyta</taxon>
        <taxon>Embryophyta</taxon>
        <taxon>Tracheophyta</taxon>
        <taxon>Spermatophyta</taxon>
        <taxon>Magnoliopsida</taxon>
        <taxon>Liliopsida</taxon>
        <taxon>Poales</taxon>
        <taxon>Poaceae</taxon>
        <taxon>BOP clade</taxon>
        <taxon>Oryzoideae</taxon>
        <taxon>Oryzeae</taxon>
        <taxon>Oryzinae</taxon>
        <taxon>Oryza</taxon>
    </lineage>
</organism>
<dbReference type="AlphaFoldDB" id="A0A0E0HNX8"/>
<accession>A0A0E0HNX8</accession>
<proteinExistence type="predicted"/>
<evidence type="ECO:0000313" key="1">
    <source>
        <dbReference type="EnsemblPlants" id="ONIVA06G12260.1"/>
    </source>
</evidence>
<protein>
    <submittedName>
        <fullName evidence="1">Uncharacterized protein</fullName>
    </submittedName>
</protein>
<sequence>MCSLKTCNMEVETRVWDSFHSDLETLHTTAVAVLRPRRCRRAASLTLPCIVLPPKAAAPP</sequence>
<dbReference type="Gramene" id="ONIVA06G12260.1">
    <property type="protein sequence ID" value="ONIVA06G12260.1"/>
    <property type="gene ID" value="ONIVA06G12260"/>
</dbReference>
<evidence type="ECO:0000313" key="2">
    <source>
        <dbReference type="Proteomes" id="UP000006591"/>
    </source>
</evidence>
<reference evidence="1" key="1">
    <citation type="submission" date="2015-04" db="UniProtKB">
        <authorList>
            <consortium name="EnsemblPlants"/>
        </authorList>
    </citation>
    <scope>IDENTIFICATION</scope>
    <source>
        <strain evidence="1">SL10</strain>
    </source>
</reference>
<reference evidence="1" key="2">
    <citation type="submission" date="2018-04" db="EMBL/GenBank/DDBJ databases">
        <title>OnivRS2 (Oryza nivara Reference Sequence Version 2).</title>
        <authorList>
            <person name="Zhang J."/>
            <person name="Kudrna D."/>
            <person name="Lee S."/>
            <person name="Talag J."/>
            <person name="Rajasekar S."/>
            <person name="Welchert J."/>
            <person name="Hsing Y.-I."/>
            <person name="Wing R.A."/>
        </authorList>
    </citation>
    <scope>NUCLEOTIDE SEQUENCE [LARGE SCALE GENOMIC DNA]</scope>
    <source>
        <strain evidence="1">SL10</strain>
    </source>
</reference>
<dbReference type="Proteomes" id="UP000006591">
    <property type="component" value="Chromosome 6"/>
</dbReference>
<keyword evidence="2" id="KW-1185">Reference proteome</keyword>
<dbReference type="EnsemblPlants" id="ONIVA06G12260.1">
    <property type="protein sequence ID" value="ONIVA06G12260.1"/>
    <property type="gene ID" value="ONIVA06G12260"/>
</dbReference>
<name>A0A0E0HNX8_ORYNI</name>